<dbReference type="InterPro" id="IPR025714">
    <property type="entry name" value="Methyltranfer_dom"/>
</dbReference>
<feature type="domain" description="Methyltransferase" evidence="1">
    <location>
        <begin position="15"/>
        <end position="127"/>
    </location>
</feature>
<evidence type="ECO:0000313" key="2">
    <source>
        <dbReference type="EMBL" id="OHA29022.1"/>
    </source>
</evidence>
<reference evidence="2 3" key="1">
    <citation type="journal article" date="2016" name="Nat. Commun.">
        <title>Thousands of microbial genomes shed light on interconnected biogeochemical processes in an aquifer system.</title>
        <authorList>
            <person name="Anantharaman K."/>
            <person name="Brown C.T."/>
            <person name="Hug L.A."/>
            <person name="Sharon I."/>
            <person name="Castelle C.J."/>
            <person name="Probst A.J."/>
            <person name="Thomas B.C."/>
            <person name="Singh A."/>
            <person name="Wilkins M.J."/>
            <person name="Karaoz U."/>
            <person name="Brodie E.L."/>
            <person name="Williams K.H."/>
            <person name="Hubbard S.S."/>
            <person name="Banfield J.F."/>
        </authorList>
    </citation>
    <scope>NUCLEOTIDE SEQUENCE [LARGE SCALE GENOMIC DNA]</scope>
</reference>
<evidence type="ECO:0000313" key="3">
    <source>
        <dbReference type="Proteomes" id="UP000178089"/>
    </source>
</evidence>
<organism evidence="2 3">
    <name type="scientific">Candidatus Taylorbacteria bacterium RIFCSPHIGHO2_12_FULL_45_16</name>
    <dbReference type="NCBI Taxonomy" id="1802315"/>
    <lineage>
        <taxon>Bacteria</taxon>
        <taxon>Candidatus Tayloriibacteriota</taxon>
    </lineage>
</organism>
<accession>A0A1G2N123</accession>
<dbReference type="Gene3D" id="3.40.50.150">
    <property type="entry name" value="Vaccinia Virus protein VP39"/>
    <property type="match status" value="1"/>
</dbReference>
<dbReference type="EMBL" id="MHRT01000006">
    <property type="protein sequence ID" value="OHA29022.1"/>
    <property type="molecule type" value="Genomic_DNA"/>
</dbReference>
<dbReference type="AlphaFoldDB" id="A0A1G2N123"/>
<comment type="caution">
    <text evidence="2">The sequence shown here is derived from an EMBL/GenBank/DDBJ whole genome shotgun (WGS) entry which is preliminary data.</text>
</comment>
<dbReference type="STRING" id="1802315.A3F51_02045"/>
<proteinExistence type="predicted"/>
<dbReference type="CDD" id="cd02440">
    <property type="entry name" value="AdoMet_MTases"/>
    <property type="match status" value="1"/>
</dbReference>
<name>A0A1G2N123_9BACT</name>
<dbReference type="InterPro" id="IPR029063">
    <property type="entry name" value="SAM-dependent_MTases_sf"/>
</dbReference>
<gene>
    <name evidence="2" type="ORF">A3F51_02045</name>
</gene>
<dbReference type="Pfam" id="PF13847">
    <property type="entry name" value="Methyltransf_31"/>
    <property type="match status" value="1"/>
</dbReference>
<sequence>MFSDPVSNLAKLGLTEGQKVVDLGAGSGFYSLEAAKKVGSSGRVYAVDVQKNLLERLRSMATAQGVHNIEVVWGNVEKIGGTKLREGIADCVVASNVLFQVEKPDDFCLEIKRILRLEGKVLVIDWSGITPLSPKVIVPAMKAQMLFEKNGFKLENSFNAGDHHYGLIFRR</sequence>
<evidence type="ECO:0000259" key="1">
    <source>
        <dbReference type="Pfam" id="PF13847"/>
    </source>
</evidence>
<protein>
    <recommendedName>
        <fullName evidence="1">Methyltransferase domain-containing protein</fullName>
    </recommendedName>
</protein>
<dbReference type="SUPFAM" id="SSF53335">
    <property type="entry name" value="S-adenosyl-L-methionine-dependent methyltransferases"/>
    <property type="match status" value="1"/>
</dbReference>
<dbReference type="Proteomes" id="UP000178089">
    <property type="component" value="Unassembled WGS sequence"/>
</dbReference>